<organism evidence="1 2">
    <name type="scientific">Thiocapsa roseopersicina</name>
    <dbReference type="NCBI Taxonomy" id="1058"/>
    <lineage>
        <taxon>Bacteria</taxon>
        <taxon>Pseudomonadati</taxon>
        <taxon>Pseudomonadota</taxon>
        <taxon>Gammaproteobacteria</taxon>
        <taxon>Chromatiales</taxon>
        <taxon>Chromatiaceae</taxon>
        <taxon>Thiocapsa</taxon>
    </lineage>
</organism>
<gene>
    <name evidence="1" type="ORF">SAMN05421783_12259</name>
</gene>
<keyword evidence="2" id="KW-1185">Reference proteome</keyword>
<evidence type="ECO:0000313" key="1">
    <source>
        <dbReference type="EMBL" id="SDX36038.1"/>
    </source>
</evidence>
<accession>A0A1H3B2X5</accession>
<reference evidence="2" key="1">
    <citation type="submission" date="2016-10" db="EMBL/GenBank/DDBJ databases">
        <authorList>
            <person name="Varghese N."/>
            <person name="Submissions S."/>
        </authorList>
    </citation>
    <scope>NUCLEOTIDE SEQUENCE [LARGE SCALE GENOMIC DNA]</scope>
    <source>
        <strain evidence="2">DSM 217</strain>
    </source>
</reference>
<dbReference type="RefSeq" id="WP_093036110.1">
    <property type="nucleotide sequence ID" value="NZ_FNNZ01000022.1"/>
</dbReference>
<evidence type="ECO:0000313" key="2">
    <source>
        <dbReference type="Proteomes" id="UP000198816"/>
    </source>
</evidence>
<sequence length="75" mass="8249">MDIDRITLDPAVMGGKPCIRGLRVTVGTVLGLMAEGVSRERILSAHHYLEPEDLDAALAYAAWRLEEREEDLTAA</sequence>
<dbReference type="InterPro" id="IPR007367">
    <property type="entry name" value="DUF433"/>
</dbReference>
<proteinExistence type="predicted"/>
<dbReference type="Gene3D" id="1.10.10.10">
    <property type="entry name" value="Winged helix-like DNA-binding domain superfamily/Winged helix DNA-binding domain"/>
    <property type="match status" value="1"/>
</dbReference>
<dbReference type="EMBL" id="FNNZ01000022">
    <property type="protein sequence ID" value="SDX36038.1"/>
    <property type="molecule type" value="Genomic_DNA"/>
</dbReference>
<dbReference type="OrthoDB" id="9809515at2"/>
<dbReference type="Pfam" id="PF04255">
    <property type="entry name" value="DUF433"/>
    <property type="match status" value="1"/>
</dbReference>
<dbReference type="STRING" id="1058.SAMN05421783_12259"/>
<dbReference type="SUPFAM" id="SSF46689">
    <property type="entry name" value="Homeodomain-like"/>
    <property type="match status" value="1"/>
</dbReference>
<dbReference type="PANTHER" id="PTHR34849:SF3">
    <property type="entry name" value="SSR2962 PROTEIN"/>
    <property type="match status" value="1"/>
</dbReference>
<name>A0A1H3B2X5_THIRO</name>
<dbReference type="InterPro" id="IPR036388">
    <property type="entry name" value="WH-like_DNA-bd_sf"/>
</dbReference>
<dbReference type="AlphaFoldDB" id="A0A1H3B2X5"/>
<protein>
    <submittedName>
        <fullName evidence="1">Uncharacterized conserved protein, DUF433 family</fullName>
    </submittedName>
</protein>
<dbReference type="PANTHER" id="PTHR34849">
    <property type="entry name" value="SSL5025 PROTEIN"/>
    <property type="match status" value="1"/>
</dbReference>
<dbReference type="Proteomes" id="UP000198816">
    <property type="component" value="Unassembled WGS sequence"/>
</dbReference>
<dbReference type="InterPro" id="IPR009057">
    <property type="entry name" value="Homeodomain-like_sf"/>
</dbReference>